<feature type="active site" description="Charge relay system" evidence="9">
    <location>
        <position position="390"/>
    </location>
</feature>
<dbReference type="PRINTS" id="PR00723">
    <property type="entry name" value="SUBTILISIN"/>
</dbReference>
<gene>
    <name evidence="14" type="ORF">MFLAVUS_003293</name>
</gene>
<dbReference type="InterPro" id="IPR022398">
    <property type="entry name" value="Peptidase_S8_His-AS"/>
</dbReference>
<dbReference type="InterPro" id="IPR015500">
    <property type="entry name" value="Peptidase_S8_subtilisin-rel"/>
</dbReference>
<dbReference type="Gene3D" id="3.30.70.850">
    <property type="entry name" value="Peptidase S8, pro-domain"/>
    <property type="match status" value="1"/>
</dbReference>
<keyword evidence="11" id="KW-1133">Transmembrane helix</keyword>
<dbReference type="InterPro" id="IPR036852">
    <property type="entry name" value="Peptidase_S8/S53_dom_sf"/>
</dbReference>
<evidence type="ECO:0000256" key="3">
    <source>
        <dbReference type="ARBA" id="ARBA00022729"/>
    </source>
</evidence>
<comment type="caution">
    <text evidence="14">The sequence shown here is derived from an EMBL/GenBank/DDBJ whole genome shotgun (WGS) entry which is preliminary data.</text>
</comment>
<evidence type="ECO:0000313" key="15">
    <source>
        <dbReference type="Proteomes" id="UP001473302"/>
    </source>
</evidence>
<dbReference type="InterPro" id="IPR000209">
    <property type="entry name" value="Peptidase_S8/S53_dom"/>
</dbReference>
<evidence type="ECO:0000256" key="4">
    <source>
        <dbReference type="ARBA" id="ARBA00022801"/>
    </source>
</evidence>
<dbReference type="PANTHER" id="PTHR42884:SF14">
    <property type="entry name" value="NEUROENDOCRINE CONVERTASE 1"/>
    <property type="match status" value="1"/>
</dbReference>
<dbReference type="Pfam" id="PF16470">
    <property type="entry name" value="S8_pro-domain"/>
    <property type="match status" value="1"/>
</dbReference>
<keyword evidence="3 12" id="KW-0732">Signal</keyword>
<evidence type="ECO:0000256" key="12">
    <source>
        <dbReference type="SAM" id="SignalP"/>
    </source>
</evidence>
<evidence type="ECO:0000259" key="13">
    <source>
        <dbReference type="PROSITE" id="PS51829"/>
    </source>
</evidence>
<evidence type="ECO:0000313" key="14">
    <source>
        <dbReference type="EMBL" id="GAA5809878.1"/>
    </source>
</evidence>
<feature type="signal peptide" evidence="12">
    <location>
        <begin position="1"/>
        <end position="20"/>
    </location>
</feature>
<evidence type="ECO:0000256" key="6">
    <source>
        <dbReference type="ARBA" id="ARBA00022837"/>
    </source>
</evidence>
<dbReference type="Pfam" id="PF00082">
    <property type="entry name" value="Peptidase_S8"/>
    <property type="match status" value="1"/>
</dbReference>
<evidence type="ECO:0000256" key="10">
    <source>
        <dbReference type="SAM" id="MobiDB-lite"/>
    </source>
</evidence>
<feature type="compositionally biased region" description="Acidic residues" evidence="10">
    <location>
        <begin position="797"/>
        <end position="808"/>
    </location>
</feature>
<dbReference type="Proteomes" id="UP001473302">
    <property type="component" value="Unassembled WGS sequence"/>
</dbReference>
<reference evidence="14 15" key="1">
    <citation type="submission" date="2024-04" db="EMBL/GenBank/DDBJ databases">
        <title>genome sequences of Mucor flavus KT1a and Helicostylum pulchrum KT1b strains isolated from the surface of a dry-aged beef.</title>
        <authorList>
            <person name="Toyotome T."/>
            <person name="Hosono M."/>
            <person name="Torimaru M."/>
            <person name="Fukuda K."/>
            <person name="Mikami N."/>
        </authorList>
    </citation>
    <scope>NUCLEOTIDE SEQUENCE [LARGE SCALE GENOMIC DNA]</scope>
    <source>
        <strain evidence="14 15">KT1a</strain>
    </source>
</reference>
<keyword evidence="4 9" id="KW-0378">Hydrolase</keyword>
<dbReference type="SUPFAM" id="SSF49785">
    <property type="entry name" value="Galactose-binding domain-like"/>
    <property type="match status" value="1"/>
</dbReference>
<keyword evidence="6" id="KW-0106">Calcium</keyword>
<sequence length="816" mass="89660">MVQLTAIALLAASFGTFVQGKYMGKRDADREYYTLKIPQDGAESAQHIAHTLNARFEGPIGELDSWYMLSSPKSKKRQDEEGILTEFYRHKNLALSKREESPWHKVETIDKQVLKKRVKRGPIPPQDLFTDAQKSLGMGDPWFEKQWHLINQENPGNDINVTGVWKQGIAGKDVVVVILDDGLDYQSEDLKDNFYAEGSYDFNDHEDLPTPKLWDDSHGTRCAGQIAAVKNDVCGVGIAYESKVAGVRILSGDLTDADEAIALNYEYQKNHIFSCSWGPPDNGRTMEAPNGILADAFYNGIKNGRGGKGSVYVFATGNGAVSGDNCNFDGYTNSIYTITVGAIDHINEHPPYSESCSAQLVVTYSSGSGQFIHTTDVGTNACSNRHGGTSAAAPNAAGIFALVLSVRPDLSWRDLQHLCVQTAVPINMDDNDWKKLPSGRLYNHKFGYGKLDAYALVEAAKTFPLVNQQTWLELPSPQKKVAIPDSTGLKTRKALKNIVLVTDEMVKAAGLLRLEHITATVNIEHERRGSIVIDLVSPNQVTSELATKRMLDDDTNGIKDWKFMSVKHWEEDPVGNWTLHVYDVDNPKTSGFMLNWTLTLFGEQDPDFVGTPVHVSTGIHDDEELEVPVTTTTTQTTVSDNTPSRPTPNKPKSKSTTKTTTTTSSINTTVSSSSSTTTDTTSTATTSTATTSTATTSTTTNDDAATDATKDNEPSATSTIESDQMKNTEEENSKESSNEGYLTIIYSVVGSIAIFAVASVLYIYKKNGWRSPSEGITNGSDRRPDGYEFDVLQPLTEFDEEDESDDEVDRNRNNNH</sequence>
<feature type="domain" description="P/Homo B" evidence="13">
    <location>
        <begin position="465"/>
        <end position="606"/>
    </location>
</feature>
<dbReference type="InterPro" id="IPR032815">
    <property type="entry name" value="S8_pro-domain"/>
</dbReference>
<feature type="compositionally biased region" description="Low complexity" evidence="10">
    <location>
        <begin position="654"/>
        <end position="707"/>
    </location>
</feature>
<feature type="active site" description="Charge relay system" evidence="9">
    <location>
        <position position="180"/>
    </location>
</feature>
<keyword evidence="5 9" id="KW-0720">Serine protease</keyword>
<evidence type="ECO:0000256" key="5">
    <source>
        <dbReference type="ARBA" id="ARBA00022825"/>
    </source>
</evidence>
<keyword evidence="15" id="KW-1185">Reference proteome</keyword>
<dbReference type="InterPro" id="IPR008979">
    <property type="entry name" value="Galactose-bd-like_sf"/>
</dbReference>
<keyword evidence="11" id="KW-0812">Transmembrane</keyword>
<keyword evidence="11" id="KW-0472">Membrane</keyword>
<feature type="active site" description="Charge relay system" evidence="9">
    <location>
        <position position="218"/>
    </location>
</feature>
<dbReference type="PROSITE" id="PS00138">
    <property type="entry name" value="SUBTILASE_SER"/>
    <property type="match status" value="1"/>
</dbReference>
<dbReference type="PANTHER" id="PTHR42884">
    <property type="entry name" value="PROPROTEIN CONVERTASE SUBTILISIN/KEXIN-RELATED"/>
    <property type="match status" value="1"/>
</dbReference>
<feature type="compositionally biased region" description="Low complexity" evidence="10">
    <location>
        <begin position="630"/>
        <end position="644"/>
    </location>
</feature>
<feature type="chain" id="PRO_5045320438" description="P/Homo B domain-containing protein" evidence="12">
    <location>
        <begin position="21"/>
        <end position="816"/>
    </location>
</feature>
<feature type="region of interest" description="Disordered" evidence="10">
    <location>
        <begin position="770"/>
        <end position="816"/>
    </location>
</feature>
<dbReference type="PROSITE" id="PS00137">
    <property type="entry name" value="SUBTILASE_HIS"/>
    <property type="match status" value="1"/>
</dbReference>
<evidence type="ECO:0000256" key="2">
    <source>
        <dbReference type="ARBA" id="ARBA00022670"/>
    </source>
</evidence>
<evidence type="ECO:0000256" key="1">
    <source>
        <dbReference type="ARBA" id="ARBA00005325"/>
    </source>
</evidence>
<feature type="compositionally biased region" description="Basic and acidic residues" evidence="10">
    <location>
        <begin position="723"/>
        <end position="737"/>
    </location>
</feature>
<comment type="similarity">
    <text evidence="1">Belongs to the peptidase S8 family. Furin subfamily.</text>
</comment>
<dbReference type="Pfam" id="PF01483">
    <property type="entry name" value="P_proprotein"/>
    <property type="match status" value="1"/>
</dbReference>
<dbReference type="InterPro" id="IPR038466">
    <property type="entry name" value="S8_pro-domain_sf"/>
</dbReference>
<dbReference type="InterPro" id="IPR034182">
    <property type="entry name" value="Kexin/furin"/>
</dbReference>
<evidence type="ECO:0000256" key="11">
    <source>
        <dbReference type="SAM" id="Phobius"/>
    </source>
</evidence>
<feature type="transmembrane region" description="Helical" evidence="11">
    <location>
        <begin position="741"/>
        <end position="764"/>
    </location>
</feature>
<dbReference type="Gene3D" id="2.60.120.260">
    <property type="entry name" value="Galactose-binding domain-like"/>
    <property type="match status" value="1"/>
</dbReference>
<protein>
    <recommendedName>
        <fullName evidence="13">P/Homo B domain-containing protein</fullName>
    </recommendedName>
</protein>
<evidence type="ECO:0000256" key="9">
    <source>
        <dbReference type="PROSITE-ProRule" id="PRU01240"/>
    </source>
</evidence>
<keyword evidence="8" id="KW-0325">Glycoprotein</keyword>
<evidence type="ECO:0000256" key="7">
    <source>
        <dbReference type="ARBA" id="ARBA00023145"/>
    </source>
</evidence>
<keyword evidence="2 9" id="KW-0645">Protease</keyword>
<dbReference type="Gene3D" id="3.40.50.200">
    <property type="entry name" value="Peptidase S8/S53 domain"/>
    <property type="match status" value="1"/>
</dbReference>
<feature type="region of interest" description="Disordered" evidence="10">
    <location>
        <begin position="619"/>
        <end position="738"/>
    </location>
</feature>
<keyword evidence="7" id="KW-0865">Zymogen</keyword>
<name>A0ABP9YSQ5_9FUNG</name>
<proteinExistence type="inferred from homology"/>
<dbReference type="EMBL" id="BAABUK010000006">
    <property type="protein sequence ID" value="GAA5809878.1"/>
    <property type="molecule type" value="Genomic_DNA"/>
</dbReference>
<dbReference type="PROSITE" id="PS51892">
    <property type="entry name" value="SUBTILASE"/>
    <property type="match status" value="1"/>
</dbReference>
<dbReference type="SUPFAM" id="SSF52743">
    <property type="entry name" value="Subtilisin-like"/>
    <property type="match status" value="1"/>
</dbReference>
<dbReference type="InterPro" id="IPR002884">
    <property type="entry name" value="P_dom"/>
</dbReference>
<dbReference type="CDD" id="cd04059">
    <property type="entry name" value="Peptidases_S8_Protein_convertases_Kexins_Furin-like"/>
    <property type="match status" value="1"/>
</dbReference>
<dbReference type="InterPro" id="IPR023828">
    <property type="entry name" value="Peptidase_S8_Ser-AS"/>
</dbReference>
<evidence type="ECO:0000256" key="8">
    <source>
        <dbReference type="ARBA" id="ARBA00023180"/>
    </source>
</evidence>
<dbReference type="PROSITE" id="PS51829">
    <property type="entry name" value="P_HOMO_B"/>
    <property type="match status" value="1"/>
</dbReference>
<accession>A0ABP9YSQ5</accession>
<organism evidence="14 15">
    <name type="scientific">Mucor flavus</name>
    <dbReference type="NCBI Taxonomy" id="439312"/>
    <lineage>
        <taxon>Eukaryota</taxon>
        <taxon>Fungi</taxon>
        <taxon>Fungi incertae sedis</taxon>
        <taxon>Mucoromycota</taxon>
        <taxon>Mucoromycotina</taxon>
        <taxon>Mucoromycetes</taxon>
        <taxon>Mucorales</taxon>
        <taxon>Mucorineae</taxon>
        <taxon>Mucoraceae</taxon>
        <taxon>Mucor</taxon>
    </lineage>
</organism>